<dbReference type="RefSeq" id="WP_089651312.1">
    <property type="nucleotide sequence ID" value="NZ_FNIZ01000003.1"/>
</dbReference>
<dbReference type="Proteomes" id="UP000198860">
    <property type="component" value="Unassembled WGS sequence"/>
</dbReference>
<dbReference type="EMBL" id="FNIZ01000003">
    <property type="protein sequence ID" value="SDO19290.1"/>
    <property type="molecule type" value="Genomic_DNA"/>
</dbReference>
<evidence type="ECO:0000256" key="7">
    <source>
        <dbReference type="ARBA" id="ARBA00093797"/>
    </source>
</evidence>
<comment type="function">
    <text evidence="5">May act as an export chaperone for the filament capping protein FliD.</text>
</comment>
<keyword evidence="3" id="KW-1005">Bacterial flagellum biogenesis</keyword>
<dbReference type="InterPro" id="IPR008622">
    <property type="entry name" value="FliT"/>
</dbReference>
<proteinExistence type="inferred from homology"/>
<reference evidence="9" key="1">
    <citation type="submission" date="2016-10" db="EMBL/GenBank/DDBJ databases">
        <authorList>
            <person name="Varghese N."/>
            <person name="Submissions S."/>
        </authorList>
    </citation>
    <scope>NUCLEOTIDE SEQUENCE [LARGE SCALE GENOMIC DNA]</scope>
    <source>
        <strain evidence="9">CGMCC 1.3703</strain>
    </source>
</reference>
<dbReference type="STRING" id="240303.SAMN05421677_103190"/>
<evidence type="ECO:0000256" key="5">
    <source>
        <dbReference type="ARBA" id="ARBA00093765"/>
    </source>
</evidence>
<evidence type="ECO:0000313" key="8">
    <source>
        <dbReference type="EMBL" id="SDO19290.1"/>
    </source>
</evidence>
<keyword evidence="2" id="KW-0963">Cytoplasm</keyword>
<evidence type="ECO:0000313" key="9">
    <source>
        <dbReference type="Proteomes" id="UP000198860"/>
    </source>
</evidence>
<evidence type="ECO:0000256" key="2">
    <source>
        <dbReference type="ARBA" id="ARBA00022490"/>
    </source>
</evidence>
<dbReference type="AlphaFoldDB" id="A0A1H0HJK9"/>
<evidence type="ECO:0000256" key="4">
    <source>
        <dbReference type="ARBA" id="ARBA00023186"/>
    </source>
</evidence>
<sequence length="116" mass="13607">MGVWTEFASITEELDEVVHQPVNEKNRTAVIEEIETLLDKRAVILEQLSDPSQEEKPLVQEVQKRDLKINQKLEFLFEGLKRDMRNAKKQKASKQRYVNPYQSVSGYDGMYLDHKK</sequence>
<keyword evidence="8" id="KW-0969">Cilium</keyword>
<evidence type="ECO:0000256" key="1">
    <source>
        <dbReference type="ARBA" id="ARBA00004514"/>
    </source>
</evidence>
<accession>A0A1H0HJK9</accession>
<comment type="similarity">
    <text evidence="6">Belongs to the bacillales FliT family.</text>
</comment>
<comment type="subcellular location">
    <subcellularLocation>
        <location evidence="1">Cytoplasm</location>
        <location evidence="1">Cytosol</location>
    </subcellularLocation>
</comment>
<keyword evidence="4" id="KW-0143">Chaperone</keyword>
<evidence type="ECO:0000256" key="6">
    <source>
        <dbReference type="ARBA" id="ARBA00093785"/>
    </source>
</evidence>
<keyword evidence="9" id="KW-1185">Reference proteome</keyword>
<evidence type="ECO:0000256" key="3">
    <source>
        <dbReference type="ARBA" id="ARBA00022795"/>
    </source>
</evidence>
<protein>
    <recommendedName>
        <fullName evidence="7">Flagellar protein FliT</fullName>
    </recommendedName>
</protein>
<dbReference type="Pfam" id="PF05400">
    <property type="entry name" value="FliT"/>
    <property type="match status" value="1"/>
</dbReference>
<keyword evidence="8" id="KW-0282">Flagellum</keyword>
<name>A0A1H0HJK9_HALAD</name>
<gene>
    <name evidence="8" type="ORF">SAMN05421677_103190</name>
</gene>
<organism evidence="8 9">
    <name type="scientific">Halobacillus aidingensis</name>
    <dbReference type="NCBI Taxonomy" id="240303"/>
    <lineage>
        <taxon>Bacteria</taxon>
        <taxon>Bacillati</taxon>
        <taxon>Bacillota</taxon>
        <taxon>Bacilli</taxon>
        <taxon>Bacillales</taxon>
        <taxon>Bacillaceae</taxon>
        <taxon>Halobacillus</taxon>
    </lineage>
</organism>
<dbReference type="OrthoDB" id="2353131at2"/>
<keyword evidence="8" id="KW-0966">Cell projection</keyword>